<reference evidence="1" key="2">
    <citation type="submission" date="2021-01" db="EMBL/GenBank/DDBJ databases">
        <authorList>
            <person name="Schikora-Tamarit M.A."/>
        </authorList>
    </citation>
    <scope>NUCLEOTIDE SEQUENCE</scope>
    <source>
        <strain evidence="1">CBS2887</strain>
    </source>
</reference>
<dbReference type="Proteomes" id="UP000774326">
    <property type="component" value="Unassembled WGS sequence"/>
</dbReference>
<name>A0A9P8TKF0_WICPI</name>
<dbReference type="EMBL" id="JAEUBG010004113">
    <property type="protein sequence ID" value="KAH3681980.1"/>
    <property type="molecule type" value="Genomic_DNA"/>
</dbReference>
<evidence type="ECO:0000313" key="2">
    <source>
        <dbReference type="Proteomes" id="UP000774326"/>
    </source>
</evidence>
<evidence type="ECO:0000313" key="1">
    <source>
        <dbReference type="EMBL" id="KAH3681980.1"/>
    </source>
</evidence>
<proteinExistence type="predicted"/>
<comment type="caution">
    <text evidence="1">The sequence shown here is derived from an EMBL/GenBank/DDBJ whole genome shotgun (WGS) entry which is preliminary data.</text>
</comment>
<dbReference type="AlphaFoldDB" id="A0A9P8TKF0"/>
<protein>
    <submittedName>
        <fullName evidence="1">Uncharacterized protein</fullName>
    </submittedName>
</protein>
<organism evidence="1 2">
    <name type="scientific">Wickerhamomyces pijperi</name>
    <name type="common">Yeast</name>
    <name type="synonym">Pichia pijperi</name>
    <dbReference type="NCBI Taxonomy" id="599730"/>
    <lineage>
        <taxon>Eukaryota</taxon>
        <taxon>Fungi</taxon>
        <taxon>Dikarya</taxon>
        <taxon>Ascomycota</taxon>
        <taxon>Saccharomycotina</taxon>
        <taxon>Saccharomycetes</taxon>
        <taxon>Phaffomycetales</taxon>
        <taxon>Wickerhamomycetaceae</taxon>
        <taxon>Wickerhamomyces</taxon>
    </lineage>
</organism>
<sequence length="222" mass="24261">MICKVCLKTGSETRFNNEGNELNLSAVSSMAAVINDKAKTLVDSVCLNWFSGEIIEMRIPRNCLMANKPNGLSTLLTSKDFFSEDSISSLVPKAVQSFKDLHCDTVHGQLSGFPQNLTSPLIAGQRHGCLSNLMDHLVRQGGAQVGVDEDLKKLQDLQQHGLMNLDKESKASEVIAPVVELDLITKRKGCNKVKESTSSSVDKLFNINLSWMNPESNGSLIP</sequence>
<reference evidence="1" key="1">
    <citation type="journal article" date="2021" name="Open Biol.">
        <title>Shared evolutionary footprints suggest mitochondrial oxidative damage underlies multiple complex I losses in fungi.</title>
        <authorList>
            <person name="Schikora-Tamarit M.A."/>
            <person name="Marcet-Houben M."/>
            <person name="Nosek J."/>
            <person name="Gabaldon T."/>
        </authorList>
    </citation>
    <scope>NUCLEOTIDE SEQUENCE</scope>
    <source>
        <strain evidence="1">CBS2887</strain>
    </source>
</reference>
<accession>A0A9P8TKF0</accession>
<gene>
    <name evidence="1" type="ORF">WICPIJ_007051</name>
</gene>
<keyword evidence="2" id="KW-1185">Reference proteome</keyword>